<accession>A0A834U6B4</accession>
<protein>
    <submittedName>
        <fullName evidence="2">Uncharacterized protein</fullName>
    </submittedName>
</protein>
<feature type="compositionally biased region" description="Polar residues" evidence="1">
    <location>
        <begin position="75"/>
        <end position="103"/>
    </location>
</feature>
<reference evidence="2" key="1">
    <citation type="journal article" date="2020" name="G3 (Bethesda)">
        <title>High-Quality Assemblies for Three Invasive Social Wasps from the &lt;i&gt;Vespula&lt;/i&gt; Genus.</title>
        <authorList>
            <person name="Harrop T.W.R."/>
            <person name="Guhlin J."/>
            <person name="McLaughlin G.M."/>
            <person name="Permina E."/>
            <person name="Stockwell P."/>
            <person name="Gilligan J."/>
            <person name="Le Lec M.F."/>
            <person name="Gruber M.A.M."/>
            <person name="Quinn O."/>
            <person name="Lovegrove M."/>
            <person name="Duncan E.J."/>
            <person name="Remnant E.J."/>
            <person name="Van Eeckhoven J."/>
            <person name="Graham B."/>
            <person name="Knapp R.A."/>
            <person name="Langford K.W."/>
            <person name="Kronenberg Z."/>
            <person name="Press M.O."/>
            <person name="Eacker S.M."/>
            <person name="Wilson-Rankin E.E."/>
            <person name="Purcell J."/>
            <person name="Lester P.J."/>
            <person name="Dearden P.K."/>
        </authorList>
    </citation>
    <scope>NUCLEOTIDE SEQUENCE</scope>
    <source>
        <strain evidence="2">Linc-1</strain>
    </source>
</reference>
<dbReference type="AlphaFoldDB" id="A0A834U6B4"/>
<name>A0A834U6B4_VESGE</name>
<keyword evidence="3" id="KW-1185">Reference proteome</keyword>
<evidence type="ECO:0000256" key="1">
    <source>
        <dbReference type="SAM" id="MobiDB-lite"/>
    </source>
</evidence>
<proteinExistence type="predicted"/>
<feature type="region of interest" description="Disordered" evidence="1">
    <location>
        <begin position="32"/>
        <end position="56"/>
    </location>
</feature>
<sequence>MATLRRGSTTLVQHVKGFPHVCTQTCTRKRAGDSRRKWKESTQSFSEKGNDEEEAINLEESVERYAIRRRPGGQQVASSSNFWSQRYQPSSSSSFDRSGNNERTSARDCYVSLQIECSRNLHRRETQALARRDIDGCIQNTHT</sequence>
<comment type="caution">
    <text evidence="2">The sequence shown here is derived from an EMBL/GenBank/DDBJ whole genome shotgun (WGS) entry which is preliminary data.</text>
</comment>
<organism evidence="2 3">
    <name type="scientific">Vespula germanica</name>
    <name type="common">German yellow jacket</name>
    <name type="synonym">Paravespula germanica</name>
    <dbReference type="NCBI Taxonomy" id="30212"/>
    <lineage>
        <taxon>Eukaryota</taxon>
        <taxon>Metazoa</taxon>
        <taxon>Ecdysozoa</taxon>
        <taxon>Arthropoda</taxon>
        <taxon>Hexapoda</taxon>
        <taxon>Insecta</taxon>
        <taxon>Pterygota</taxon>
        <taxon>Neoptera</taxon>
        <taxon>Endopterygota</taxon>
        <taxon>Hymenoptera</taxon>
        <taxon>Apocrita</taxon>
        <taxon>Aculeata</taxon>
        <taxon>Vespoidea</taxon>
        <taxon>Vespidae</taxon>
        <taxon>Vespinae</taxon>
        <taxon>Vespula</taxon>
    </lineage>
</organism>
<dbReference type="Proteomes" id="UP000617340">
    <property type="component" value="Unassembled WGS sequence"/>
</dbReference>
<gene>
    <name evidence="2" type="ORF">HZH68_000826</name>
</gene>
<feature type="region of interest" description="Disordered" evidence="1">
    <location>
        <begin position="69"/>
        <end position="103"/>
    </location>
</feature>
<dbReference type="EMBL" id="JACSDZ010000001">
    <property type="protein sequence ID" value="KAF7418173.1"/>
    <property type="molecule type" value="Genomic_DNA"/>
</dbReference>
<evidence type="ECO:0000313" key="2">
    <source>
        <dbReference type="EMBL" id="KAF7418173.1"/>
    </source>
</evidence>
<evidence type="ECO:0000313" key="3">
    <source>
        <dbReference type="Proteomes" id="UP000617340"/>
    </source>
</evidence>